<comment type="caution">
    <text evidence="1">The sequence shown here is derived from an EMBL/GenBank/DDBJ whole genome shotgun (WGS) entry which is preliminary data.</text>
</comment>
<sequence length="130" mass="15285">MRGHIRLDSKPAFCLKQLSAHSPDARYLYDVELLHSFQCDIVNCASPHRGCESRGGRMCNFCVPCFLLPSFCNREDKRYCCERGFTDALIGDFVWDMKVKRARSYSIRRYNRLHQIQERRDCIRGRGTQE</sequence>
<gene>
    <name evidence="1" type="ORF">PXEA_LOCUS33084</name>
</gene>
<evidence type="ECO:0000313" key="1">
    <source>
        <dbReference type="EMBL" id="VEL39644.1"/>
    </source>
</evidence>
<reference evidence="1" key="1">
    <citation type="submission" date="2018-11" db="EMBL/GenBank/DDBJ databases">
        <authorList>
            <consortium name="Pathogen Informatics"/>
        </authorList>
    </citation>
    <scope>NUCLEOTIDE SEQUENCE</scope>
</reference>
<protein>
    <submittedName>
        <fullName evidence="1">Uncharacterized protein</fullName>
    </submittedName>
</protein>
<dbReference type="EMBL" id="CAAALY010262036">
    <property type="protein sequence ID" value="VEL39644.1"/>
    <property type="molecule type" value="Genomic_DNA"/>
</dbReference>
<proteinExistence type="predicted"/>
<dbReference type="Proteomes" id="UP000784294">
    <property type="component" value="Unassembled WGS sequence"/>
</dbReference>
<accession>A0A3S5CUV4</accession>
<keyword evidence="2" id="KW-1185">Reference proteome</keyword>
<organism evidence="1 2">
    <name type="scientific">Protopolystoma xenopodis</name>
    <dbReference type="NCBI Taxonomy" id="117903"/>
    <lineage>
        <taxon>Eukaryota</taxon>
        <taxon>Metazoa</taxon>
        <taxon>Spiralia</taxon>
        <taxon>Lophotrochozoa</taxon>
        <taxon>Platyhelminthes</taxon>
        <taxon>Monogenea</taxon>
        <taxon>Polyopisthocotylea</taxon>
        <taxon>Polystomatidea</taxon>
        <taxon>Polystomatidae</taxon>
        <taxon>Protopolystoma</taxon>
    </lineage>
</organism>
<dbReference type="AlphaFoldDB" id="A0A3S5CUV4"/>
<name>A0A3S5CUV4_9PLAT</name>
<evidence type="ECO:0000313" key="2">
    <source>
        <dbReference type="Proteomes" id="UP000784294"/>
    </source>
</evidence>